<dbReference type="EMBL" id="JAIRBC010000032">
    <property type="protein sequence ID" value="MCG2462454.1"/>
    <property type="molecule type" value="Genomic_DNA"/>
</dbReference>
<organism evidence="1 2">
    <name type="scientific">Cerina litoralis</name>
    <dbReference type="NCBI Taxonomy" id="2874477"/>
    <lineage>
        <taxon>Bacteria</taxon>
        <taxon>Pseudomonadati</taxon>
        <taxon>Bacteroidota</taxon>
        <taxon>Flavobacteriia</taxon>
        <taxon>Flavobacteriales</taxon>
        <taxon>Flavobacteriaceae</taxon>
        <taxon>Cerina</taxon>
    </lineage>
</organism>
<evidence type="ECO:0000313" key="2">
    <source>
        <dbReference type="Proteomes" id="UP001200642"/>
    </source>
</evidence>
<keyword evidence="2" id="KW-1185">Reference proteome</keyword>
<dbReference type="AlphaFoldDB" id="A0AAE3EY14"/>
<dbReference type="Proteomes" id="UP001200642">
    <property type="component" value="Unassembled WGS sequence"/>
</dbReference>
<gene>
    <name evidence="1" type="ORF">K8352_16960</name>
</gene>
<accession>A0AAE3EY14</accession>
<comment type="caution">
    <text evidence="1">The sequence shown here is derived from an EMBL/GenBank/DDBJ whole genome shotgun (WGS) entry which is preliminary data.</text>
</comment>
<evidence type="ECO:0000313" key="1">
    <source>
        <dbReference type="EMBL" id="MCG2462454.1"/>
    </source>
</evidence>
<sequence length="115" mass="12497">MDLKTFITQSLTEIIDGVVDAQKFALEKEAKINPKGLSLLKSNPSQSTFSDGRRENFTQMIDFDIAVSANQDIKDKGGIGVFAGAIGIGGQMENQETNSKVSRIKFSIPIFLPTS</sequence>
<protein>
    <submittedName>
        <fullName evidence="1">Uncharacterized protein</fullName>
    </submittedName>
</protein>
<dbReference type="RefSeq" id="WP_317903591.1">
    <property type="nucleotide sequence ID" value="NZ_JAIRBC010000032.1"/>
</dbReference>
<reference evidence="1" key="1">
    <citation type="submission" date="2023-02" db="EMBL/GenBank/DDBJ databases">
        <title>Genome of Flavobacteriaceae gen. nov. sp. strain F89.</title>
        <authorList>
            <person name="Wang Y."/>
        </authorList>
    </citation>
    <scope>NUCLEOTIDE SEQUENCE</scope>
    <source>
        <strain evidence="1">F89</strain>
    </source>
</reference>
<name>A0AAE3EY14_9FLAO</name>
<proteinExistence type="predicted"/>